<sequence>MNTIRGRLIAIVGVLCLSFILLSVYSVVQFRSTLYSETDHRLQNMVDSAYSIFVGYQERVASGEISEEDAKAQALAAIKTMRYDGTGYYWVHDLHPTMIMHPTVPKLNGQDLTTYKGTDGTAIFIGMNEAIKAAGGDEASYSYQWSKPGEPAEKLFPKRSFVKLFKPWGYVIGTGLYVDDLDAQTFRLTAILATICVALLVFAAVLALLIMRSILRPLATAVEELRTLATGNTDIYLDQSGGLKEIAAMRHAVAYFRDAIIERKKLSDEQEKENRKQRERQQRIESLVDAFRGNITGSLGAVVSTAGAMTNTANTLNSIADATSNQATGAASASEEAAAAVGAVASATEELSASVREISRQVSQTKDIVRSATSAATSTSQKIDGLVTSVERIGTVVQLISDIAEQTNLLALNATIEAARAGEAGKGFAVVASEVKSLASQTANATGEISEQISNVQSSTSEAVSAIRQITQIMTDIDNSTSAIVSAVEQQGLATQEISHNITETANGAKDVVRAMTQVSGRVGETLHCATDVLDASKLVTDRSGDLRKTVEQFLNDVSAA</sequence>
<dbReference type="PROSITE" id="PS50192">
    <property type="entry name" value="T_SNARE"/>
    <property type="match status" value="1"/>
</dbReference>
<keyword evidence="6 10" id="KW-0472">Membrane</keyword>
<keyword evidence="3" id="KW-0997">Cell inner membrane</keyword>
<feature type="transmembrane region" description="Helical" evidence="10">
    <location>
        <begin position="188"/>
        <end position="210"/>
    </location>
</feature>
<dbReference type="GO" id="GO:0005886">
    <property type="term" value="C:plasma membrane"/>
    <property type="evidence" value="ECO:0007669"/>
    <property type="project" value="UniProtKB-SubCell"/>
</dbReference>
<evidence type="ECO:0000256" key="5">
    <source>
        <dbReference type="ARBA" id="ARBA00022989"/>
    </source>
</evidence>
<dbReference type="Gene3D" id="6.10.340.10">
    <property type="match status" value="1"/>
</dbReference>
<dbReference type="GO" id="GO:0006935">
    <property type="term" value="P:chemotaxis"/>
    <property type="evidence" value="ECO:0007669"/>
    <property type="project" value="InterPro"/>
</dbReference>
<evidence type="ECO:0000313" key="14">
    <source>
        <dbReference type="EMBL" id="PKR89311.1"/>
    </source>
</evidence>
<dbReference type="Gene3D" id="1.10.287.950">
    <property type="entry name" value="Methyl-accepting chemotaxis protein"/>
    <property type="match status" value="1"/>
</dbReference>
<dbReference type="EMBL" id="PJNW01000006">
    <property type="protein sequence ID" value="PKR89311.1"/>
    <property type="molecule type" value="Genomic_DNA"/>
</dbReference>
<accession>A0A1I4VSR9</accession>
<dbReference type="InterPro" id="IPR033480">
    <property type="entry name" value="sCache_2"/>
</dbReference>
<protein>
    <submittedName>
        <fullName evidence="14">Methyl-accepting chemotaxis protein</fullName>
    </submittedName>
</protein>
<dbReference type="GO" id="GO:0007165">
    <property type="term" value="P:signal transduction"/>
    <property type="evidence" value="ECO:0007669"/>
    <property type="project" value="UniProtKB-KW"/>
</dbReference>
<evidence type="ECO:0000259" key="11">
    <source>
        <dbReference type="PROSITE" id="PS50111"/>
    </source>
</evidence>
<evidence type="ECO:0000256" key="3">
    <source>
        <dbReference type="ARBA" id="ARBA00022519"/>
    </source>
</evidence>
<evidence type="ECO:0000259" key="13">
    <source>
        <dbReference type="PROSITE" id="PS50885"/>
    </source>
</evidence>
<dbReference type="OrthoDB" id="3378718at2"/>
<evidence type="ECO:0000259" key="12">
    <source>
        <dbReference type="PROSITE" id="PS50192"/>
    </source>
</evidence>
<dbReference type="PANTHER" id="PTHR32089:SF112">
    <property type="entry name" value="LYSOZYME-LIKE PROTEIN-RELATED"/>
    <property type="match status" value="1"/>
</dbReference>
<evidence type="ECO:0000256" key="7">
    <source>
        <dbReference type="ARBA" id="ARBA00023224"/>
    </source>
</evidence>
<gene>
    <name evidence="14" type="ORF">CXZ10_10355</name>
</gene>
<dbReference type="GO" id="GO:0004888">
    <property type="term" value="F:transmembrane signaling receptor activity"/>
    <property type="evidence" value="ECO:0007669"/>
    <property type="project" value="InterPro"/>
</dbReference>
<dbReference type="PRINTS" id="PR00260">
    <property type="entry name" value="CHEMTRNSDUCR"/>
</dbReference>
<evidence type="ECO:0000256" key="10">
    <source>
        <dbReference type="SAM" id="Phobius"/>
    </source>
</evidence>
<dbReference type="Proteomes" id="UP000233491">
    <property type="component" value="Unassembled WGS sequence"/>
</dbReference>
<dbReference type="InterPro" id="IPR004089">
    <property type="entry name" value="MCPsignal_dom"/>
</dbReference>
<dbReference type="Pfam" id="PF00015">
    <property type="entry name" value="MCPsignal"/>
    <property type="match status" value="1"/>
</dbReference>
<feature type="domain" description="HAMP" evidence="13">
    <location>
        <begin position="212"/>
        <end position="265"/>
    </location>
</feature>
<dbReference type="Pfam" id="PF08269">
    <property type="entry name" value="dCache_2"/>
    <property type="match status" value="1"/>
</dbReference>
<dbReference type="PROSITE" id="PS50885">
    <property type="entry name" value="HAMP"/>
    <property type="match status" value="1"/>
</dbReference>
<dbReference type="Gene3D" id="3.30.450.20">
    <property type="entry name" value="PAS domain"/>
    <property type="match status" value="1"/>
</dbReference>
<reference evidence="14 15" key="1">
    <citation type="submission" date="2017-12" db="EMBL/GenBank/DDBJ databases">
        <title>Anaerobic carbon monoxide metabolism by Pleomorphomonas carboxyditropha sp. nov., a new mesophilic hydrogenogenic carboxidotroph.</title>
        <authorList>
            <person name="Esquivel-Elizondo S."/>
            <person name="Krajmalnik-Brown R."/>
        </authorList>
    </citation>
    <scope>NUCLEOTIDE SEQUENCE [LARGE SCALE GENOMIC DNA]</scope>
    <source>
        <strain evidence="14 15">R5-392</strain>
    </source>
</reference>
<organism evidence="14 15">
    <name type="scientific">Pleomorphomonas diazotrophica</name>
    <dbReference type="NCBI Taxonomy" id="1166257"/>
    <lineage>
        <taxon>Bacteria</taxon>
        <taxon>Pseudomonadati</taxon>
        <taxon>Pseudomonadota</taxon>
        <taxon>Alphaproteobacteria</taxon>
        <taxon>Hyphomicrobiales</taxon>
        <taxon>Pleomorphomonadaceae</taxon>
        <taxon>Pleomorphomonas</taxon>
    </lineage>
</organism>
<dbReference type="InterPro" id="IPR004090">
    <property type="entry name" value="Chemotax_Me-accpt_rcpt"/>
</dbReference>
<comment type="similarity">
    <text evidence="8">Belongs to the methyl-accepting chemotaxis (MCP) protein family.</text>
</comment>
<comment type="subcellular location">
    <subcellularLocation>
        <location evidence="1">Cell inner membrane</location>
        <topology evidence="1">Multi-pass membrane protein</topology>
    </subcellularLocation>
</comment>
<comment type="caution">
    <text evidence="14">The sequence shown here is derived from an EMBL/GenBank/DDBJ whole genome shotgun (WGS) entry which is preliminary data.</text>
</comment>
<evidence type="ECO:0000256" key="4">
    <source>
        <dbReference type="ARBA" id="ARBA00022692"/>
    </source>
</evidence>
<feature type="domain" description="T-SNARE coiled-coil homology" evidence="12">
    <location>
        <begin position="457"/>
        <end position="519"/>
    </location>
</feature>
<dbReference type="AlphaFoldDB" id="A0A1I4VSR9"/>
<keyword evidence="15" id="KW-1185">Reference proteome</keyword>
<evidence type="ECO:0000256" key="1">
    <source>
        <dbReference type="ARBA" id="ARBA00004429"/>
    </source>
</evidence>
<dbReference type="InterPro" id="IPR003660">
    <property type="entry name" value="HAMP_dom"/>
</dbReference>
<dbReference type="InterPro" id="IPR000727">
    <property type="entry name" value="T_SNARE_dom"/>
</dbReference>
<dbReference type="PROSITE" id="PS50111">
    <property type="entry name" value="CHEMOTAXIS_TRANSDUC_2"/>
    <property type="match status" value="1"/>
</dbReference>
<dbReference type="InterPro" id="IPR004010">
    <property type="entry name" value="Double_Cache_2"/>
</dbReference>
<evidence type="ECO:0000313" key="15">
    <source>
        <dbReference type="Proteomes" id="UP000233491"/>
    </source>
</evidence>
<dbReference type="RefSeq" id="WP_101289088.1">
    <property type="nucleotide sequence ID" value="NZ_FOUQ01000013.1"/>
</dbReference>
<name>A0A1I4VSR9_9HYPH</name>
<evidence type="ECO:0000256" key="2">
    <source>
        <dbReference type="ARBA" id="ARBA00022475"/>
    </source>
</evidence>
<evidence type="ECO:0000256" key="8">
    <source>
        <dbReference type="ARBA" id="ARBA00029447"/>
    </source>
</evidence>
<proteinExistence type="inferred from homology"/>
<keyword evidence="4 10" id="KW-0812">Transmembrane</keyword>
<evidence type="ECO:0000256" key="6">
    <source>
        <dbReference type="ARBA" id="ARBA00023136"/>
    </source>
</evidence>
<dbReference type="SMART" id="SM01049">
    <property type="entry name" value="Cache_2"/>
    <property type="match status" value="1"/>
</dbReference>
<keyword evidence="7 9" id="KW-0807">Transducer</keyword>
<keyword evidence="2" id="KW-1003">Cell membrane</keyword>
<dbReference type="PANTHER" id="PTHR32089">
    <property type="entry name" value="METHYL-ACCEPTING CHEMOTAXIS PROTEIN MCPB"/>
    <property type="match status" value="1"/>
</dbReference>
<dbReference type="SMART" id="SM00283">
    <property type="entry name" value="MA"/>
    <property type="match status" value="1"/>
</dbReference>
<keyword evidence="5 10" id="KW-1133">Transmembrane helix</keyword>
<feature type="domain" description="Methyl-accepting transducer" evidence="11">
    <location>
        <begin position="305"/>
        <end position="534"/>
    </location>
</feature>
<dbReference type="SUPFAM" id="SSF58104">
    <property type="entry name" value="Methyl-accepting chemotaxis protein (MCP) signaling domain"/>
    <property type="match status" value="1"/>
</dbReference>
<evidence type="ECO:0000256" key="9">
    <source>
        <dbReference type="PROSITE-ProRule" id="PRU00284"/>
    </source>
</evidence>